<dbReference type="RefSeq" id="WP_167221961.1">
    <property type="nucleotide sequence ID" value="NZ_JAAQPH010000003.1"/>
</dbReference>
<keyword evidence="2" id="KW-1185">Reference proteome</keyword>
<name>A0A967C5P8_9PROT</name>
<evidence type="ECO:0000313" key="2">
    <source>
        <dbReference type="Proteomes" id="UP000761264"/>
    </source>
</evidence>
<evidence type="ECO:0000313" key="1">
    <source>
        <dbReference type="EMBL" id="NIA67916.1"/>
    </source>
</evidence>
<proteinExistence type="predicted"/>
<dbReference type="EMBL" id="JAAQPH010000003">
    <property type="protein sequence ID" value="NIA67916.1"/>
    <property type="molecule type" value="Genomic_DNA"/>
</dbReference>
<organism evidence="1 2">
    <name type="scientific">Pelagibius litoralis</name>
    <dbReference type="NCBI Taxonomy" id="374515"/>
    <lineage>
        <taxon>Bacteria</taxon>
        <taxon>Pseudomonadati</taxon>
        <taxon>Pseudomonadota</taxon>
        <taxon>Alphaproteobacteria</taxon>
        <taxon>Rhodospirillales</taxon>
        <taxon>Rhodovibrionaceae</taxon>
        <taxon>Pelagibius</taxon>
    </lineage>
</organism>
<comment type="caution">
    <text evidence="1">The sequence shown here is derived from an EMBL/GenBank/DDBJ whole genome shotgun (WGS) entry which is preliminary data.</text>
</comment>
<gene>
    <name evidence="1" type="ORF">HBA54_04860</name>
</gene>
<dbReference type="Proteomes" id="UP000761264">
    <property type="component" value="Unassembled WGS sequence"/>
</dbReference>
<reference evidence="1" key="1">
    <citation type="submission" date="2020-03" db="EMBL/GenBank/DDBJ databases">
        <title>Genome of Pelagibius litoralis DSM 21314T.</title>
        <authorList>
            <person name="Wang G."/>
        </authorList>
    </citation>
    <scope>NUCLEOTIDE SEQUENCE</scope>
    <source>
        <strain evidence="1">DSM 21314</strain>
    </source>
</reference>
<sequence>MNVKGKQWWEPQEVDLTEDQAARVKQAGADAFAALLARIENGQIKRASGEAHGGAWIGR</sequence>
<dbReference type="AlphaFoldDB" id="A0A967C5P8"/>
<protein>
    <submittedName>
        <fullName evidence="1">Uncharacterized protein</fullName>
    </submittedName>
</protein>
<accession>A0A967C5P8</accession>